<dbReference type="InterPro" id="IPR008920">
    <property type="entry name" value="TF_FadR/GntR_C"/>
</dbReference>
<dbReference type="EMBL" id="SPQQ01000017">
    <property type="protein sequence ID" value="TGE35270.1"/>
    <property type="molecule type" value="Genomic_DNA"/>
</dbReference>
<evidence type="ECO:0000259" key="4">
    <source>
        <dbReference type="PROSITE" id="PS50949"/>
    </source>
</evidence>
<dbReference type="InterPro" id="IPR000524">
    <property type="entry name" value="Tscrpt_reg_HTH_GntR"/>
</dbReference>
<reference evidence="5 6" key="1">
    <citation type="submission" date="2019-03" db="EMBL/GenBank/DDBJ databases">
        <title>Draft Genome Sequence of Desulfosporosinus fructosivorans Strain 63.6F, Isolated from Marine Sediment in the Baltic Sea.</title>
        <authorList>
            <person name="Hausmann B."/>
            <person name="Vandieken V."/>
            <person name="Pjevac P."/>
            <person name="Schreck K."/>
            <person name="Herbold C.W."/>
            <person name="Loy A."/>
        </authorList>
    </citation>
    <scope>NUCLEOTIDE SEQUENCE [LARGE SCALE GENOMIC DNA]</scope>
    <source>
        <strain evidence="5 6">63.6F</strain>
    </source>
</reference>
<evidence type="ECO:0000313" key="5">
    <source>
        <dbReference type="EMBL" id="TGE35270.1"/>
    </source>
</evidence>
<dbReference type="Gene3D" id="1.10.10.10">
    <property type="entry name" value="Winged helix-like DNA-binding domain superfamily/Winged helix DNA-binding domain"/>
    <property type="match status" value="1"/>
</dbReference>
<dbReference type="CDD" id="cd07377">
    <property type="entry name" value="WHTH_GntR"/>
    <property type="match status" value="1"/>
</dbReference>
<dbReference type="Gene3D" id="1.20.120.530">
    <property type="entry name" value="GntR ligand-binding domain-like"/>
    <property type="match status" value="1"/>
</dbReference>
<dbReference type="SUPFAM" id="SSF48008">
    <property type="entry name" value="GntR ligand-binding domain-like"/>
    <property type="match status" value="1"/>
</dbReference>
<dbReference type="SMART" id="SM00895">
    <property type="entry name" value="FCD"/>
    <property type="match status" value="1"/>
</dbReference>
<evidence type="ECO:0000256" key="3">
    <source>
        <dbReference type="ARBA" id="ARBA00023163"/>
    </source>
</evidence>
<dbReference type="PANTHER" id="PTHR43537:SF5">
    <property type="entry name" value="UXU OPERON TRANSCRIPTIONAL REGULATOR"/>
    <property type="match status" value="1"/>
</dbReference>
<dbReference type="RefSeq" id="WP_135552177.1">
    <property type="nucleotide sequence ID" value="NZ_SPQQ01000017.1"/>
</dbReference>
<dbReference type="InterPro" id="IPR036388">
    <property type="entry name" value="WH-like_DNA-bd_sf"/>
</dbReference>
<dbReference type="GO" id="GO:0003677">
    <property type="term" value="F:DNA binding"/>
    <property type="evidence" value="ECO:0007669"/>
    <property type="project" value="UniProtKB-KW"/>
</dbReference>
<keyword evidence="3" id="KW-0804">Transcription</keyword>
<dbReference type="AlphaFoldDB" id="A0A4Z0QXX1"/>
<evidence type="ECO:0000256" key="2">
    <source>
        <dbReference type="ARBA" id="ARBA00023125"/>
    </source>
</evidence>
<sequence>MFEPVKFYGNLSEGIVNQIMQAVNNGEFKPGDKLPAERDMCIMFSVSRTVVRDALKMLVGLGVITIRHGMGAYINEVDGTEDVSRLASLLQISRGTVEELFQVREVIESQAVIWCTQNANEQDLRLLQHIVRKGKEVGDAGGESKLAILDAEFHLKIVEAAGNRVLLRLMINLLDLLGENRARALMVPGRQRLSVLEHETIFEAINQRDPELAHQRMLSHLANVREAIQSVEPVPAQEEWE</sequence>
<dbReference type="Pfam" id="PF07729">
    <property type="entry name" value="FCD"/>
    <property type="match status" value="1"/>
</dbReference>
<dbReference type="OrthoDB" id="9799482at2"/>
<evidence type="ECO:0000313" key="6">
    <source>
        <dbReference type="Proteomes" id="UP000298460"/>
    </source>
</evidence>
<dbReference type="Proteomes" id="UP000298460">
    <property type="component" value="Unassembled WGS sequence"/>
</dbReference>
<comment type="caution">
    <text evidence="5">The sequence shown here is derived from an EMBL/GenBank/DDBJ whole genome shotgun (WGS) entry which is preliminary data.</text>
</comment>
<dbReference type="PANTHER" id="PTHR43537">
    <property type="entry name" value="TRANSCRIPTIONAL REGULATOR, GNTR FAMILY"/>
    <property type="match status" value="1"/>
</dbReference>
<dbReference type="GO" id="GO:0003700">
    <property type="term" value="F:DNA-binding transcription factor activity"/>
    <property type="evidence" value="ECO:0007669"/>
    <property type="project" value="InterPro"/>
</dbReference>
<dbReference type="Pfam" id="PF00392">
    <property type="entry name" value="GntR"/>
    <property type="match status" value="1"/>
</dbReference>
<keyword evidence="6" id="KW-1185">Reference proteome</keyword>
<organism evidence="5 6">
    <name type="scientific">Desulfosporosinus fructosivorans</name>
    <dbReference type="NCBI Taxonomy" id="2018669"/>
    <lineage>
        <taxon>Bacteria</taxon>
        <taxon>Bacillati</taxon>
        <taxon>Bacillota</taxon>
        <taxon>Clostridia</taxon>
        <taxon>Eubacteriales</taxon>
        <taxon>Desulfitobacteriaceae</taxon>
        <taxon>Desulfosporosinus</taxon>
    </lineage>
</organism>
<keyword evidence="1" id="KW-0805">Transcription regulation</keyword>
<name>A0A4Z0QXX1_9FIRM</name>
<dbReference type="InterPro" id="IPR011711">
    <property type="entry name" value="GntR_C"/>
</dbReference>
<accession>A0A4Z0QXX1</accession>
<dbReference type="PRINTS" id="PR00035">
    <property type="entry name" value="HTHGNTR"/>
</dbReference>
<dbReference type="PROSITE" id="PS50949">
    <property type="entry name" value="HTH_GNTR"/>
    <property type="match status" value="1"/>
</dbReference>
<dbReference type="SUPFAM" id="SSF46785">
    <property type="entry name" value="Winged helix' DNA-binding domain"/>
    <property type="match status" value="1"/>
</dbReference>
<feature type="domain" description="HTH gntR-type" evidence="4">
    <location>
        <begin position="9"/>
        <end position="77"/>
    </location>
</feature>
<protein>
    <submittedName>
        <fullName evidence="5">FadR family transcriptional regulator</fullName>
    </submittedName>
</protein>
<evidence type="ECO:0000256" key="1">
    <source>
        <dbReference type="ARBA" id="ARBA00023015"/>
    </source>
</evidence>
<proteinExistence type="predicted"/>
<dbReference type="SMART" id="SM00345">
    <property type="entry name" value="HTH_GNTR"/>
    <property type="match status" value="1"/>
</dbReference>
<gene>
    <name evidence="5" type="ORF">E4K67_26185</name>
</gene>
<keyword evidence="2" id="KW-0238">DNA-binding</keyword>
<dbReference type="InterPro" id="IPR036390">
    <property type="entry name" value="WH_DNA-bd_sf"/>
</dbReference>